<evidence type="ECO:0000259" key="1">
    <source>
        <dbReference type="Pfam" id="PF01408"/>
    </source>
</evidence>
<feature type="domain" description="Gfo/Idh/MocA-like oxidoreductase N-terminal" evidence="1">
    <location>
        <begin position="5"/>
        <end position="120"/>
    </location>
</feature>
<dbReference type="GO" id="GO:0000166">
    <property type="term" value="F:nucleotide binding"/>
    <property type="evidence" value="ECO:0007669"/>
    <property type="project" value="InterPro"/>
</dbReference>
<dbReference type="InterPro" id="IPR055170">
    <property type="entry name" value="GFO_IDH_MocA-like_dom"/>
</dbReference>
<dbReference type="Gene3D" id="3.30.360.10">
    <property type="entry name" value="Dihydrodipicolinate Reductase, domain 2"/>
    <property type="match status" value="1"/>
</dbReference>
<organism evidence="3 4">
    <name type="scientific">Deinococcus hopiensis KR-140</name>
    <dbReference type="NCBI Taxonomy" id="695939"/>
    <lineage>
        <taxon>Bacteria</taxon>
        <taxon>Thermotogati</taxon>
        <taxon>Deinococcota</taxon>
        <taxon>Deinococci</taxon>
        <taxon>Deinococcales</taxon>
        <taxon>Deinococcaceae</taxon>
        <taxon>Deinococcus</taxon>
    </lineage>
</organism>
<evidence type="ECO:0000313" key="3">
    <source>
        <dbReference type="EMBL" id="SMB77961.1"/>
    </source>
</evidence>
<dbReference type="STRING" id="695939.SAMN00790413_04028"/>
<dbReference type="SUPFAM" id="SSF55347">
    <property type="entry name" value="Glyceraldehyde-3-phosphate dehydrogenase-like, C-terminal domain"/>
    <property type="match status" value="1"/>
</dbReference>
<proteinExistence type="predicted"/>
<sequence length="376" mass="41649">MTHSTVIVGFGFIGKAHYDCLTRLGIPVTGIVDHPTEQLRAFATARGLRLYSDWQEAVSDPDVQVIHNCTPNALHQVINTAAIEAGKHIFSEKPLGIDAQETAQQWQLAQRSAVKHAVNFTYRGYPLVHELRALIQQGTLGEIRFIRGHYLQDWLLFPTDYTWRLHATREETRAVADIGSHLVDLARFVTDLNPRSVYASFETLYEERYYPAGEVKAFEVSEASTETYPVFTEDHATLLIDFGTAKANFEVSQVAAGHKNDLFIEVLGTRGSASWHQERPEELHLGFRDQPKQTIVKSNLLSPVGQSFMHYPAGHPEGYPDAMSNVIRTFHASLSGGASPFATFEDGHIAAQVIEAAVQSQEAMAAVKLGQPAATP</sequence>
<dbReference type="AlphaFoldDB" id="A0A1W1UAY3"/>
<evidence type="ECO:0000313" key="4">
    <source>
        <dbReference type="Proteomes" id="UP000192582"/>
    </source>
</evidence>
<reference evidence="3 4" key="1">
    <citation type="submission" date="2017-04" db="EMBL/GenBank/DDBJ databases">
        <authorList>
            <person name="Afonso C.L."/>
            <person name="Miller P.J."/>
            <person name="Scott M.A."/>
            <person name="Spackman E."/>
            <person name="Goraichik I."/>
            <person name="Dimitrov K.M."/>
            <person name="Suarez D.L."/>
            <person name="Swayne D.E."/>
        </authorList>
    </citation>
    <scope>NUCLEOTIDE SEQUENCE [LARGE SCALE GENOMIC DNA]</scope>
    <source>
        <strain evidence="3 4">KR-140</strain>
    </source>
</reference>
<dbReference type="Gene3D" id="3.40.50.720">
    <property type="entry name" value="NAD(P)-binding Rossmann-like Domain"/>
    <property type="match status" value="1"/>
</dbReference>
<dbReference type="RefSeq" id="WP_170928348.1">
    <property type="nucleotide sequence ID" value="NZ_FWWU01000001.1"/>
</dbReference>
<dbReference type="PANTHER" id="PTHR43708">
    <property type="entry name" value="CONSERVED EXPRESSED OXIDOREDUCTASE (EUROFUNG)"/>
    <property type="match status" value="1"/>
</dbReference>
<dbReference type="InterPro" id="IPR036291">
    <property type="entry name" value="NAD(P)-bd_dom_sf"/>
</dbReference>
<dbReference type="EMBL" id="FWWU01000001">
    <property type="protein sequence ID" value="SMB77961.1"/>
    <property type="molecule type" value="Genomic_DNA"/>
</dbReference>
<feature type="domain" description="GFO/IDH/MocA-like oxidoreductase" evidence="2">
    <location>
        <begin position="129"/>
        <end position="273"/>
    </location>
</feature>
<dbReference type="InterPro" id="IPR051317">
    <property type="entry name" value="Gfo/Idh/MocA_oxidoreduct"/>
</dbReference>
<accession>A0A1W1UAY3</accession>
<dbReference type="Pfam" id="PF01408">
    <property type="entry name" value="GFO_IDH_MocA"/>
    <property type="match status" value="1"/>
</dbReference>
<dbReference type="Proteomes" id="UP000192582">
    <property type="component" value="Unassembled WGS sequence"/>
</dbReference>
<dbReference type="PANTHER" id="PTHR43708:SF3">
    <property type="entry name" value="OXIDOREDUCTASE"/>
    <property type="match status" value="1"/>
</dbReference>
<gene>
    <name evidence="3" type="ORF">SAMN00790413_04028</name>
</gene>
<name>A0A1W1UAY3_9DEIO</name>
<evidence type="ECO:0000259" key="2">
    <source>
        <dbReference type="Pfam" id="PF22725"/>
    </source>
</evidence>
<dbReference type="SUPFAM" id="SSF51735">
    <property type="entry name" value="NAD(P)-binding Rossmann-fold domains"/>
    <property type="match status" value="1"/>
</dbReference>
<dbReference type="InterPro" id="IPR000683">
    <property type="entry name" value="Gfo/Idh/MocA-like_OxRdtase_N"/>
</dbReference>
<keyword evidence="4" id="KW-1185">Reference proteome</keyword>
<protein>
    <submittedName>
        <fullName evidence="3">Predicted dehydrogenase</fullName>
    </submittedName>
</protein>
<dbReference type="Pfam" id="PF22725">
    <property type="entry name" value="GFO_IDH_MocA_C3"/>
    <property type="match status" value="1"/>
</dbReference>